<dbReference type="RefSeq" id="WP_379596880.1">
    <property type="nucleotide sequence ID" value="NZ_JBHRTN010000010.1"/>
</dbReference>
<dbReference type="InterPro" id="IPR010710">
    <property type="entry name" value="DUF1289"/>
</dbReference>
<keyword evidence="2" id="KW-1185">Reference proteome</keyword>
<protein>
    <submittedName>
        <fullName evidence="1">DUF1289 domain-containing protein</fullName>
    </submittedName>
</protein>
<dbReference type="Proteomes" id="UP001595593">
    <property type="component" value="Unassembled WGS sequence"/>
</dbReference>
<reference evidence="2" key="1">
    <citation type="journal article" date="2019" name="Int. J. Syst. Evol. Microbiol.">
        <title>The Global Catalogue of Microorganisms (GCM) 10K type strain sequencing project: providing services to taxonomists for standard genome sequencing and annotation.</title>
        <authorList>
            <consortium name="The Broad Institute Genomics Platform"/>
            <consortium name="The Broad Institute Genome Sequencing Center for Infectious Disease"/>
            <person name="Wu L."/>
            <person name="Ma J."/>
        </authorList>
    </citation>
    <scope>NUCLEOTIDE SEQUENCE [LARGE SCALE GENOMIC DNA]</scope>
    <source>
        <strain evidence="2">KCTC 52094</strain>
    </source>
</reference>
<name>A0ABV7G6P2_9PROT</name>
<sequence length="70" mass="7935">MERPCIKVCRYDEQTGWCLGCGMTKAEKKVWKKQPVFQPAIHHSLPGRLSALAEVGFPTRADAHKKKANR</sequence>
<proteinExistence type="predicted"/>
<dbReference type="Pfam" id="PF06945">
    <property type="entry name" value="DUF1289"/>
    <property type="match status" value="1"/>
</dbReference>
<organism evidence="1 2">
    <name type="scientific">Teichococcus globiformis</name>
    <dbReference type="NCBI Taxonomy" id="2307229"/>
    <lineage>
        <taxon>Bacteria</taxon>
        <taxon>Pseudomonadati</taxon>
        <taxon>Pseudomonadota</taxon>
        <taxon>Alphaproteobacteria</taxon>
        <taxon>Acetobacterales</taxon>
        <taxon>Roseomonadaceae</taxon>
        <taxon>Roseomonas</taxon>
    </lineage>
</organism>
<gene>
    <name evidence="1" type="ORF">ACFOD4_12555</name>
</gene>
<evidence type="ECO:0000313" key="2">
    <source>
        <dbReference type="Proteomes" id="UP001595593"/>
    </source>
</evidence>
<dbReference type="EMBL" id="JBHRTN010000010">
    <property type="protein sequence ID" value="MFC3125892.1"/>
    <property type="molecule type" value="Genomic_DNA"/>
</dbReference>
<comment type="caution">
    <text evidence="1">The sequence shown here is derived from an EMBL/GenBank/DDBJ whole genome shotgun (WGS) entry which is preliminary data.</text>
</comment>
<accession>A0ABV7G6P2</accession>
<evidence type="ECO:0000313" key="1">
    <source>
        <dbReference type="EMBL" id="MFC3125892.1"/>
    </source>
</evidence>